<evidence type="ECO:0000256" key="2">
    <source>
        <dbReference type="ARBA" id="ARBA00022679"/>
    </source>
</evidence>
<dbReference type="EMBL" id="PQXI01000133">
    <property type="protein sequence ID" value="TGO23406.1"/>
    <property type="molecule type" value="Genomic_DNA"/>
</dbReference>
<dbReference type="SUPFAM" id="SSF53335">
    <property type="entry name" value="S-adenosyl-L-methionine-dependent methyltransferases"/>
    <property type="match status" value="1"/>
</dbReference>
<dbReference type="InterPro" id="IPR029063">
    <property type="entry name" value="SAM-dependent_MTases_sf"/>
</dbReference>
<protein>
    <recommendedName>
        <fullName evidence="4">O-methyltransferase C-terminal domain-containing protein</fullName>
    </recommendedName>
</protein>
<dbReference type="GO" id="GO:0008171">
    <property type="term" value="F:O-methyltransferase activity"/>
    <property type="evidence" value="ECO:0007669"/>
    <property type="project" value="InterPro"/>
</dbReference>
<evidence type="ECO:0000256" key="3">
    <source>
        <dbReference type="ARBA" id="ARBA00022691"/>
    </source>
</evidence>
<reference evidence="5 6" key="1">
    <citation type="submission" date="2017-12" db="EMBL/GenBank/DDBJ databases">
        <title>Comparative genomics of Botrytis spp.</title>
        <authorList>
            <person name="Valero-Jimenez C.A."/>
            <person name="Tapia P."/>
            <person name="Veloso J."/>
            <person name="Silva-Moreno E."/>
            <person name="Staats M."/>
            <person name="Valdes J.H."/>
            <person name="Van Kan J.A.L."/>
        </authorList>
    </citation>
    <scope>NUCLEOTIDE SEQUENCE [LARGE SCALE GENOMIC DNA]</scope>
    <source>
        <strain evidence="5 6">Bp0003</strain>
    </source>
</reference>
<evidence type="ECO:0000313" key="5">
    <source>
        <dbReference type="EMBL" id="TGO23406.1"/>
    </source>
</evidence>
<dbReference type="Gene3D" id="3.40.50.150">
    <property type="entry name" value="Vaccinia Virus protein VP39"/>
    <property type="match status" value="1"/>
</dbReference>
<evidence type="ECO:0000259" key="4">
    <source>
        <dbReference type="Pfam" id="PF00891"/>
    </source>
</evidence>
<dbReference type="GO" id="GO:0032259">
    <property type="term" value="P:methylation"/>
    <property type="evidence" value="ECO:0007669"/>
    <property type="project" value="UniProtKB-KW"/>
</dbReference>
<gene>
    <name evidence="5" type="ORF">BPAE_0133g00040</name>
</gene>
<dbReference type="Proteomes" id="UP000297910">
    <property type="component" value="Unassembled WGS sequence"/>
</dbReference>
<dbReference type="AlphaFoldDB" id="A0A4Z1FFN7"/>
<dbReference type="InterPro" id="IPR001077">
    <property type="entry name" value="COMT_C"/>
</dbReference>
<evidence type="ECO:0000256" key="1">
    <source>
        <dbReference type="ARBA" id="ARBA00022603"/>
    </source>
</evidence>
<keyword evidence="2" id="KW-0808">Transferase</keyword>
<dbReference type="Pfam" id="PF00891">
    <property type="entry name" value="Methyltransf_2"/>
    <property type="match status" value="1"/>
</dbReference>
<accession>A0A4Z1FFN7</accession>
<keyword evidence="6" id="KW-1185">Reference proteome</keyword>
<sequence>MSPATRIAELAATIQEHTSKFDVSCPLRLSLPPDIQASRNAVLEASDELTALILGPVESLIPPICLPTKCLDKCDRTTTIWDVRTISYPNLSVIRSRPLTNAVFIIFSSIILSQEQLTLPHQPALPPSPSTRTSTFPEIAQTCSIREFDARSLIRHAMSFYIFHEPSPGIIAHTASSKALAEIPPVSYFIGFVSEEMLPASTRLVDAMIKWPGSQESNESGYVLVNGTDVPMRKYISRDFRRSQKMGKAMAFLKSRPSESVQRVLESFSWDDAADGLVVDVGGAKGTVGIELLRFLPKLKCIVQIQLEVVRDTTIPDDLQERLNFMAHDFFQEQPVKGANVYLICNVLRDWSDRYAARILKILIPALKKGVRVLVCDRVLPAPCTLTPYQMRRQRADDLYMRGFHNARVRDPNDWEQLFASVDDRFKSFQVGTVDGSELSTICVT</sequence>
<keyword evidence="1" id="KW-0489">Methyltransferase</keyword>
<dbReference type="PANTHER" id="PTHR43712">
    <property type="entry name" value="PUTATIVE (AFU_ORTHOLOGUE AFUA_4G14580)-RELATED"/>
    <property type="match status" value="1"/>
</dbReference>
<comment type="caution">
    <text evidence="5">The sequence shown here is derived from an EMBL/GenBank/DDBJ whole genome shotgun (WGS) entry which is preliminary data.</text>
</comment>
<dbReference type="PANTHER" id="PTHR43712:SF12">
    <property type="entry name" value="STERIGMATOCYSTIN 8-O-METHYLTRANSFERASE"/>
    <property type="match status" value="1"/>
</dbReference>
<keyword evidence="3" id="KW-0949">S-adenosyl-L-methionine</keyword>
<organism evidence="5 6">
    <name type="scientific">Botrytis paeoniae</name>
    <dbReference type="NCBI Taxonomy" id="278948"/>
    <lineage>
        <taxon>Eukaryota</taxon>
        <taxon>Fungi</taxon>
        <taxon>Dikarya</taxon>
        <taxon>Ascomycota</taxon>
        <taxon>Pezizomycotina</taxon>
        <taxon>Leotiomycetes</taxon>
        <taxon>Helotiales</taxon>
        <taxon>Sclerotiniaceae</taxon>
        <taxon>Botrytis</taxon>
    </lineage>
</organism>
<evidence type="ECO:0000313" key="6">
    <source>
        <dbReference type="Proteomes" id="UP000297910"/>
    </source>
</evidence>
<dbReference type="InterPro" id="IPR016461">
    <property type="entry name" value="COMT-like"/>
</dbReference>
<dbReference type="PROSITE" id="PS51683">
    <property type="entry name" value="SAM_OMT_II"/>
    <property type="match status" value="1"/>
</dbReference>
<feature type="domain" description="O-methyltransferase C-terminal" evidence="4">
    <location>
        <begin position="246"/>
        <end position="420"/>
    </location>
</feature>
<name>A0A4Z1FFN7_9HELO</name>
<proteinExistence type="predicted"/>